<dbReference type="InterPro" id="IPR012427">
    <property type="entry name" value="DUF1622"/>
</dbReference>
<dbReference type="AlphaFoldDB" id="W8T953"/>
<protein>
    <recommendedName>
        <fullName evidence="4">DUF1622 domain-containing protein</fullName>
    </recommendedName>
</protein>
<dbReference type="PANTHER" id="PTHR38468:SF1">
    <property type="entry name" value="SLL0939 PROTEIN"/>
    <property type="match status" value="1"/>
</dbReference>
<proteinExistence type="predicted"/>
<sequence>MREILEIISSVIGLTAMAIIIWGVVVAVVGFLKSEIARNTPENNFKTRKEIRQNLGGYLLLGLEVLIAADIIETVANPTTQEVLILASIVVMRTFISYFLDKEIKELK</sequence>
<evidence type="ECO:0000313" key="2">
    <source>
        <dbReference type="EMBL" id="AHM57440.1"/>
    </source>
</evidence>
<evidence type="ECO:0000256" key="1">
    <source>
        <dbReference type="SAM" id="Phobius"/>
    </source>
</evidence>
<dbReference type="STRING" id="1286171.EAL2_c21590"/>
<organism evidence="2 3">
    <name type="scientific">Peptoclostridium acidaminophilum DSM 3953</name>
    <dbReference type="NCBI Taxonomy" id="1286171"/>
    <lineage>
        <taxon>Bacteria</taxon>
        <taxon>Bacillati</taxon>
        <taxon>Bacillota</taxon>
        <taxon>Clostridia</taxon>
        <taxon>Peptostreptococcales</taxon>
        <taxon>Peptoclostridiaceae</taxon>
        <taxon>Peptoclostridium</taxon>
    </lineage>
</organism>
<keyword evidence="1" id="KW-1133">Transmembrane helix</keyword>
<dbReference type="KEGG" id="eac:EAL2_c21590"/>
<dbReference type="PATRIC" id="fig|1286171.3.peg.2108"/>
<name>W8T953_PEPAC</name>
<feature type="transmembrane region" description="Helical" evidence="1">
    <location>
        <begin position="84"/>
        <end position="100"/>
    </location>
</feature>
<keyword evidence="3" id="KW-1185">Reference proteome</keyword>
<dbReference type="HOGENOM" id="CLU_136765_3_1_9"/>
<reference evidence="2 3" key="1">
    <citation type="journal article" date="2014" name="Genome Announc.">
        <title>Complete Genome Sequence of Amino Acid-Utilizing Eubacterium acidaminophilum al-2 (DSM 3953).</title>
        <authorList>
            <person name="Poehlein A."/>
            <person name="Andreesen J.R."/>
            <person name="Daniel R."/>
        </authorList>
    </citation>
    <scope>NUCLEOTIDE SEQUENCE [LARGE SCALE GENOMIC DNA]</scope>
    <source>
        <strain evidence="2 3">DSM 3953</strain>
    </source>
</reference>
<keyword evidence="1" id="KW-0472">Membrane</keyword>
<gene>
    <name evidence="2" type="ORF">EAL2_c21590</name>
</gene>
<keyword evidence="1" id="KW-0812">Transmembrane</keyword>
<evidence type="ECO:0008006" key="4">
    <source>
        <dbReference type="Google" id="ProtNLM"/>
    </source>
</evidence>
<evidence type="ECO:0000313" key="3">
    <source>
        <dbReference type="Proteomes" id="UP000019591"/>
    </source>
</evidence>
<dbReference type="eggNOG" id="COG4828">
    <property type="taxonomic scope" value="Bacteria"/>
</dbReference>
<dbReference type="Proteomes" id="UP000019591">
    <property type="component" value="Chromosome"/>
</dbReference>
<feature type="transmembrane region" description="Helical" evidence="1">
    <location>
        <begin position="12"/>
        <end position="34"/>
    </location>
</feature>
<accession>W8T953</accession>
<dbReference type="EMBL" id="CP007452">
    <property type="protein sequence ID" value="AHM57440.1"/>
    <property type="molecule type" value="Genomic_DNA"/>
</dbReference>
<dbReference type="PANTHER" id="PTHR38468">
    <property type="entry name" value="SLL0939 PROTEIN"/>
    <property type="match status" value="1"/>
</dbReference>
<feature type="transmembrane region" description="Helical" evidence="1">
    <location>
        <begin position="55"/>
        <end position="72"/>
    </location>
</feature>
<dbReference type="Pfam" id="PF07784">
    <property type="entry name" value="DUF1622"/>
    <property type="match status" value="1"/>
</dbReference>